<dbReference type="EMBL" id="FXYG01000002">
    <property type="protein sequence ID" value="SMX40918.1"/>
    <property type="molecule type" value="Genomic_DNA"/>
</dbReference>
<sequence length="187" mass="19534">MPANAPNSITSPEPCLNCSRHLSWNLKRSRCDGRITPVRTRRPRNPVAARNLSFQTEESRRPTGPTNAGQSHNFDSHSGQTSCTAFWSDHVSWGDRRGGLGAGHRSCPTNPAIRGSDGGRSGDGHQRTGSGPFAIGADPPAQSVGRVPVHKSDVTALGGGQKPANVAAVAICGRPTAGHSVLIFGTG</sequence>
<evidence type="ECO:0000313" key="2">
    <source>
        <dbReference type="EMBL" id="SMX40918.1"/>
    </source>
</evidence>
<name>A0A238KDL9_9RHOB</name>
<proteinExistence type="predicted"/>
<feature type="region of interest" description="Disordered" evidence="1">
    <location>
        <begin position="100"/>
        <end position="147"/>
    </location>
</feature>
<feature type="region of interest" description="Disordered" evidence="1">
    <location>
        <begin position="36"/>
        <end position="81"/>
    </location>
</feature>
<keyword evidence="3" id="KW-1185">Reference proteome</keyword>
<dbReference type="Proteomes" id="UP000202485">
    <property type="component" value="Unassembled WGS sequence"/>
</dbReference>
<dbReference type="AlphaFoldDB" id="A0A238KDL9"/>
<evidence type="ECO:0000313" key="3">
    <source>
        <dbReference type="Proteomes" id="UP000202485"/>
    </source>
</evidence>
<gene>
    <name evidence="2" type="ORF">RUA8715_01830</name>
</gene>
<protein>
    <submittedName>
        <fullName evidence="2">Uncharacterized protein</fullName>
    </submittedName>
</protein>
<evidence type="ECO:0000256" key="1">
    <source>
        <dbReference type="SAM" id="MobiDB-lite"/>
    </source>
</evidence>
<reference evidence="3" key="1">
    <citation type="submission" date="2017-05" db="EMBL/GenBank/DDBJ databases">
        <authorList>
            <person name="Rodrigo-Torres L."/>
            <person name="Arahal R. D."/>
            <person name="Lucena T."/>
        </authorList>
    </citation>
    <scope>NUCLEOTIDE SEQUENCE [LARGE SCALE GENOMIC DNA]</scope>
    <source>
        <strain evidence="3">CECT 8715</strain>
    </source>
</reference>
<feature type="compositionally biased region" description="Polar residues" evidence="1">
    <location>
        <begin position="64"/>
        <end position="81"/>
    </location>
</feature>
<organism evidence="2 3">
    <name type="scientific">Ruegeria arenilitoris</name>
    <dbReference type="NCBI Taxonomy" id="1173585"/>
    <lineage>
        <taxon>Bacteria</taxon>
        <taxon>Pseudomonadati</taxon>
        <taxon>Pseudomonadota</taxon>
        <taxon>Alphaproteobacteria</taxon>
        <taxon>Rhodobacterales</taxon>
        <taxon>Roseobacteraceae</taxon>
        <taxon>Ruegeria</taxon>
    </lineage>
</organism>
<accession>A0A238KDL9</accession>